<evidence type="ECO:0000313" key="3">
    <source>
        <dbReference type="EMBL" id="KAF2753832.1"/>
    </source>
</evidence>
<feature type="transmembrane region" description="Helical" evidence="1">
    <location>
        <begin position="155"/>
        <end position="179"/>
    </location>
</feature>
<sequence>MWYLIVSNLLLSHVAADIVNFIQPSSSSIWKLDSHETIEFTTALSDYTILLVQHNQQSNTTLSHPIATSGNVTTDGSMHTYPWTVQRYSFDLSVSPKFLIHVGADGDDIEDTSPRFTIAQADSTTSTDTPVSNLGVYVEATALSKSTRRKGPAPWKFGVGFGVLLAALVGLMCFCYPCWRKGVAEKKEVAIVGDDDKEKGLPGHEETVTVKGRRYSSESTSTHESYVVFGFLLTIHSFEYLAAWQLMTAGIWDE</sequence>
<gene>
    <name evidence="3" type="ORF">EJ05DRAFT_541812</name>
</gene>
<dbReference type="RefSeq" id="XP_033596283.1">
    <property type="nucleotide sequence ID" value="XM_033749687.1"/>
</dbReference>
<evidence type="ECO:0008006" key="5">
    <source>
        <dbReference type="Google" id="ProtNLM"/>
    </source>
</evidence>
<evidence type="ECO:0000256" key="1">
    <source>
        <dbReference type="SAM" id="Phobius"/>
    </source>
</evidence>
<keyword evidence="1" id="KW-0812">Transmembrane</keyword>
<feature type="signal peptide" evidence="2">
    <location>
        <begin position="1"/>
        <end position="16"/>
    </location>
</feature>
<organism evidence="3 4">
    <name type="scientific">Pseudovirgaria hyperparasitica</name>
    <dbReference type="NCBI Taxonomy" id="470096"/>
    <lineage>
        <taxon>Eukaryota</taxon>
        <taxon>Fungi</taxon>
        <taxon>Dikarya</taxon>
        <taxon>Ascomycota</taxon>
        <taxon>Pezizomycotina</taxon>
        <taxon>Dothideomycetes</taxon>
        <taxon>Dothideomycetes incertae sedis</taxon>
        <taxon>Acrospermales</taxon>
        <taxon>Acrospermaceae</taxon>
        <taxon>Pseudovirgaria</taxon>
    </lineage>
</organism>
<proteinExistence type="predicted"/>
<keyword evidence="1" id="KW-1133">Transmembrane helix</keyword>
<reference evidence="3" key="1">
    <citation type="journal article" date="2020" name="Stud. Mycol.">
        <title>101 Dothideomycetes genomes: a test case for predicting lifestyles and emergence of pathogens.</title>
        <authorList>
            <person name="Haridas S."/>
            <person name="Albert R."/>
            <person name="Binder M."/>
            <person name="Bloem J."/>
            <person name="Labutti K."/>
            <person name="Salamov A."/>
            <person name="Andreopoulos B."/>
            <person name="Baker S."/>
            <person name="Barry K."/>
            <person name="Bills G."/>
            <person name="Bluhm B."/>
            <person name="Cannon C."/>
            <person name="Castanera R."/>
            <person name="Culley D."/>
            <person name="Daum C."/>
            <person name="Ezra D."/>
            <person name="Gonzalez J."/>
            <person name="Henrissat B."/>
            <person name="Kuo A."/>
            <person name="Liang C."/>
            <person name="Lipzen A."/>
            <person name="Lutzoni F."/>
            <person name="Magnuson J."/>
            <person name="Mondo S."/>
            <person name="Nolan M."/>
            <person name="Ohm R."/>
            <person name="Pangilinan J."/>
            <person name="Park H.-J."/>
            <person name="Ramirez L."/>
            <person name="Alfaro M."/>
            <person name="Sun H."/>
            <person name="Tritt A."/>
            <person name="Yoshinaga Y."/>
            <person name="Zwiers L.-H."/>
            <person name="Turgeon B."/>
            <person name="Goodwin S."/>
            <person name="Spatafora J."/>
            <person name="Crous P."/>
            <person name="Grigoriev I."/>
        </authorList>
    </citation>
    <scope>NUCLEOTIDE SEQUENCE</scope>
    <source>
        <strain evidence="3">CBS 121739</strain>
    </source>
</reference>
<evidence type="ECO:0000313" key="4">
    <source>
        <dbReference type="Proteomes" id="UP000799437"/>
    </source>
</evidence>
<name>A0A6A6VTC2_9PEZI</name>
<dbReference type="Proteomes" id="UP000799437">
    <property type="component" value="Unassembled WGS sequence"/>
</dbReference>
<keyword evidence="4" id="KW-1185">Reference proteome</keyword>
<dbReference type="GeneID" id="54490741"/>
<keyword evidence="2" id="KW-0732">Signal</keyword>
<evidence type="ECO:0000256" key="2">
    <source>
        <dbReference type="SAM" id="SignalP"/>
    </source>
</evidence>
<dbReference type="AlphaFoldDB" id="A0A6A6VTC2"/>
<protein>
    <recommendedName>
        <fullName evidence="5">Mid2 domain-containing protein</fullName>
    </recommendedName>
</protein>
<accession>A0A6A6VTC2</accession>
<keyword evidence="1" id="KW-0472">Membrane</keyword>
<feature type="chain" id="PRO_5025400876" description="Mid2 domain-containing protein" evidence="2">
    <location>
        <begin position="17"/>
        <end position="254"/>
    </location>
</feature>
<dbReference type="EMBL" id="ML996583">
    <property type="protein sequence ID" value="KAF2753832.1"/>
    <property type="molecule type" value="Genomic_DNA"/>
</dbReference>